<proteinExistence type="predicted"/>
<keyword evidence="4" id="KW-1185">Reference proteome</keyword>
<sequence>MQTIFFILLFFLTGNTAVLAESLQPKEPLFINPNVTTETNIHFDSNYCTECHLQKPSKGDSVQLRFDNYTTACRCHGYTPDTYTHPVDIVLSAEKKATIPAEFPLTNDKITCDTCHNMALQCEPKYELRLHNKAFLRTNSSLGRTFLCFQCHEEEQYKMFDPHKQLDASGAINEESCLYCHASKPDEQQATFNSQNNGEDSIHLVGNLEILCLRCHNDKAGNHPLNRNHLVKPSEKIISRMHWSERNLWIVLPLNNEGKITCITCHNPHEHGVIPTDKAASAGASEKGRLRKAWGGGSICVVCHNI</sequence>
<evidence type="ECO:0000256" key="2">
    <source>
        <dbReference type="SAM" id="SignalP"/>
    </source>
</evidence>
<dbReference type="EMBL" id="CP003985">
    <property type="protein sequence ID" value="AGF77136.1"/>
    <property type="molecule type" value="Genomic_DNA"/>
</dbReference>
<dbReference type="InterPro" id="IPR051829">
    <property type="entry name" value="Multiheme_Cytochr_ET"/>
</dbReference>
<dbReference type="Proteomes" id="UP000011721">
    <property type="component" value="Chromosome"/>
</dbReference>
<accession>M1PKY0</accession>
<dbReference type="AlphaFoldDB" id="M1PKY0"/>
<reference evidence="4" key="1">
    <citation type="journal article" date="2013" name="Stand. Genomic Sci.">
        <title>Complete genome sequence of Desulfocapsa sulfexigens, a marine deltaproteobacterium specialized in disproportionating inorganic sulfur compounds.</title>
        <authorList>
            <person name="Finster K.W."/>
            <person name="Kjeldsen K.U."/>
            <person name="Kube M."/>
            <person name="Reinhardt R."/>
            <person name="Mussmann M."/>
            <person name="Amann R."/>
            <person name="Schreiber L."/>
        </authorList>
    </citation>
    <scope>NUCLEOTIDE SEQUENCE [LARGE SCALE GENOMIC DNA]</scope>
    <source>
        <strain evidence="4">DSM 10523 / SB164P1</strain>
    </source>
</reference>
<feature type="signal peptide" evidence="2">
    <location>
        <begin position="1"/>
        <end position="20"/>
    </location>
</feature>
<dbReference type="STRING" id="1167006.UWK_00555"/>
<keyword evidence="1 2" id="KW-0732">Signal</keyword>
<dbReference type="OrthoDB" id="9783112at2"/>
<dbReference type="SUPFAM" id="SSF48695">
    <property type="entry name" value="Multiheme cytochromes"/>
    <property type="match status" value="2"/>
</dbReference>
<name>M1PKY0_DESSD</name>
<dbReference type="KEGG" id="dsf:UWK_00555"/>
<evidence type="ECO:0000256" key="1">
    <source>
        <dbReference type="ARBA" id="ARBA00022729"/>
    </source>
</evidence>
<evidence type="ECO:0000313" key="3">
    <source>
        <dbReference type="EMBL" id="AGF77136.1"/>
    </source>
</evidence>
<organism evidence="3 4">
    <name type="scientific">Desulfocapsa sulfexigens (strain DSM 10523 / SB164P1)</name>
    <dbReference type="NCBI Taxonomy" id="1167006"/>
    <lineage>
        <taxon>Bacteria</taxon>
        <taxon>Pseudomonadati</taxon>
        <taxon>Thermodesulfobacteriota</taxon>
        <taxon>Desulfobulbia</taxon>
        <taxon>Desulfobulbales</taxon>
        <taxon>Desulfocapsaceae</taxon>
        <taxon>Desulfocapsa</taxon>
    </lineage>
</organism>
<dbReference type="RefSeq" id="WP_015402834.1">
    <property type="nucleotide sequence ID" value="NC_020304.1"/>
</dbReference>
<gene>
    <name evidence="3" type="ordered locus">UWK_00555</name>
</gene>
<dbReference type="eggNOG" id="COG3043">
    <property type="taxonomic scope" value="Bacteria"/>
</dbReference>
<protein>
    <submittedName>
        <fullName evidence="3">Uncharacterized protein</fullName>
    </submittedName>
</protein>
<dbReference type="Gene3D" id="1.10.1130.10">
    <property type="entry name" value="Flavocytochrome C3, Chain A"/>
    <property type="match status" value="1"/>
</dbReference>
<evidence type="ECO:0000313" key="4">
    <source>
        <dbReference type="Proteomes" id="UP000011721"/>
    </source>
</evidence>
<feature type="chain" id="PRO_5004016271" evidence="2">
    <location>
        <begin position="21"/>
        <end position="306"/>
    </location>
</feature>
<dbReference type="HOGENOM" id="CLU_1060739_0_0_7"/>
<dbReference type="InterPro" id="IPR036280">
    <property type="entry name" value="Multihaem_cyt_sf"/>
</dbReference>
<dbReference type="PANTHER" id="PTHR35038">
    <property type="entry name" value="DISSIMILATORY SULFITE REDUCTASE SIRA"/>
    <property type="match status" value="1"/>
</dbReference>